<evidence type="ECO:0008006" key="3">
    <source>
        <dbReference type="Google" id="ProtNLM"/>
    </source>
</evidence>
<keyword evidence="2" id="KW-1185">Reference proteome</keyword>
<organism evidence="1 2">
    <name type="scientific">Pseudanabaena yagii GIHE-NHR1</name>
    <dbReference type="NCBI Taxonomy" id="2722753"/>
    <lineage>
        <taxon>Bacteria</taxon>
        <taxon>Bacillati</taxon>
        <taxon>Cyanobacteriota</taxon>
        <taxon>Cyanophyceae</taxon>
        <taxon>Pseudanabaenales</taxon>
        <taxon>Pseudanabaenaceae</taxon>
        <taxon>Pseudanabaena</taxon>
        <taxon>Pseudanabaena yagii</taxon>
    </lineage>
</organism>
<comment type="caution">
    <text evidence="1">The sequence shown here is derived from an EMBL/GenBank/DDBJ whole genome shotgun (WGS) entry which is preliminary data.</text>
</comment>
<evidence type="ECO:0000313" key="1">
    <source>
        <dbReference type="EMBL" id="NMF61155.1"/>
    </source>
</evidence>
<proteinExistence type="predicted"/>
<reference evidence="1 2" key="1">
    <citation type="submission" date="2020-03" db="EMBL/GenBank/DDBJ databases">
        <title>Draft Genome Sequence of 2-Methylisoborneol Producing Pseudanabaena yagii Strain GIHE-NHR1 Isolated from North Han River in South Korea.</title>
        <authorList>
            <person name="Jeong J."/>
        </authorList>
    </citation>
    <scope>NUCLEOTIDE SEQUENCE [LARGE SCALE GENOMIC DNA]</scope>
    <source>
        <strain evidence="1 2">GIHE-NHR1</strain>
    </source>
</reference>
<accession>A0ABX1M1U8</accession>
<evidence type="ECO:0000313" key="2">
    <source>
        <dbReference type="Proteomes" id="UP000738376"/>
    </source>
</evidence>
<name>A0ABX1M1U8_9CYAN</name>
<dbReference type="Proteomes" id="UP000738376">
    <property type="component" value="Unassembled WGS sequence"/>
</dbReference>
<sequence>MQKAYLVVGKLGRQLIDAEEVNHSDFSKIFQCPECNATLHWRSSFIRDGHSVRASFIHPKGSIDDCSLRVDFGINSDSNNTSSEIYSKGQKRGKLEISFLNLLHYYQSRNIPSYEVEITKITSIEIQDKLPAIQIFLKEESLRRQININSKIKMLHSDPFLLIQAAAKVLELQQACIYIENKIFEFEKWLNNHPQSMSYVVLKEQENTKNISIKELIENSSVEDLIKYHCRRLIGIIRYIQTSSDEMRRDFLAEIIWGDPLLPIPMKNLWDNMEIKILENWLGVQIKDNSQEIKEKRLPHAVKISKFDANMLKQLCTDFGFMSDSFAEINTDSKSPNIRFIKFILSKTWQSIRFCDWSTLPDFYI</sequence>
<gene>
    <name evidence="1" type="ORF">HC246_24815</name>
</gene>
<protein>
    <recommendedName>
        <fullName evidence="3">Competence protein CoiA-like family protein</fullName>
    </recommendedName>
</protein>
<dbReference type="RefSeq" id="WP_169366101.1">
    <property type="nucleotide sequence ID" value="NZ_JAAVJL010000007.1"/>
</dbReference>
<dbReference type="EMBL" id="JAAVJL010000007">
    <property type="protein sequence ID" value="NMF61155.1"/>
    <property type="molecule type" value="Genomic_DNA"/>
</dbReference>